<dbReference type="GO" id="GO:0016627">
    <property type="term" value="F:oxidoreductase activity, acting on the CH-CH group of donors"/>
    <property type="evidence" value="ECO:0007669"/>
    <property type="project" value="InterPro"/>
</dbReference>
<dbReference type="Proteomes" id="UP000279236">
    <property type="component" value="Unassembled WGS sequence"/>
</dbReference>
<gene>
    <name evidence="12" type="primary">TSC13</name>
    <name evidence="12" type="ORF">EHS24_004812</name>
</gene>
<dbReference type="InterPro" id="IPR039357">
    <property type="entry name" value="SRD5A/TECR"/>
</dbReference>
<evidence type="ECO:0000259" key="11">
    <source>
        <dbReference type="Pfam" id="PF02544"/>
    </source>
</evidence>
<dbReference type="OrthoDB" id="540503at2759"/>
<dbReference type="PANTHER" id="PTHR10556:SF28">
    <property type="entry name" value="VERY-LONG-CHAIN ENOYL-COA REDUCTASE"/>
    <property type="match status" value="1"/>
</dbReference>
<evidence type="ECO:0000256" key="9">
    <source>
        <dbReference type="ARBA" id="ARBA00023136"/>
    </source>
</evidence>
<comment type="similarity">
    <text evidence="2">Belongs to the steroid 5-alpha reductase family.</text>
</comment>
<dbReference type="SUPFAM" id="SSF54236">
    <property type="entry name" value="Ubiquitin-like"/>
    <property type="match status" value="1"/>
</dbReference>
<protein>
    <submittedName>
        <fullName evidence="12">3-oxo-5a-steroid 4-dehydrogenase</fullName>
    </submittedName>
</protein>
<evidence type="ECO:0000313" key="12">
    <source>
        <dbReference type="EMBL" id="RSH86544.1"/>
    </source>
</evidence>
<dbReference type="PROSITE" id="PS50244">
    <property type="entry name" value="S5A_REDUCTASE"/>
    <property type="match status" value="1"/>
</dbReference>
<keyword evidence="13" id="KW-1185">Reference proteome</keyword>
<evidence type="ECO:0000313" key="13">
    <source>
        <dbReference type="Proteomes" id="UP000279236"/>
    </source>
</evidence>
<dbReference type="EMBL" id="RSCE01000002">
    <property type="protein sequence ID" value="RSH86544.1"/>
    <property type="molecule type" value="Genomic_DNA"/>
</dbReference>
<feature type="transmembrane region" description="Helical" evidence="10">
    <location>
        <begin position="158"/>
        <end position="179"/>
    </location>
</feature>
<dbReference type="PANTHER" id="PTHR10556">
    <property type="entry name" value="3-OXO-5-ALPHA-STEROID 4-DEHYDROGENASE"/>
    <property type="match status" value="1"/>
</dbReference>
<organism evidence="12 13">
    <name type="scientific">Apiotrichum porosum</name>
    <dbReference type="NCBI Taxonomy" id="105984"/>
    <lineage>
        <taxon>Eukaryota</taxon>
        <taxon>Fungi</taxon>
        <taxon>Dikarya</taxon>
        <taxon>Basidiomycota</taxon>
        <taxon>Agaricomycotina</taxon>
        <taxon>Tremellomycetes</taxon>
        <taxon>Trichosporonales</taxon>
        <taxon>Trichosporonaceae</taxon>
        <taxon>Apiotrichum</taxon>
    </lineage>
</organism>
<proteinExistence type="inferred from homology"/>
<keyword evidence="7" id="KW-0560">Oxidoreductase</keyword>
<name>A0A427Y661_9TREE</name>
<evidence type="ECO:0000256" key="6">
    <source>
        <dbReference type="ARBA" id="ARBA00022989"/>
    </source>
</evidence>
<keyword evidence="4 10" id="KW-0812">Transmembrane</keyword>
<keyword evidence="6 10" id="KW-1133">Transmembrane helix</keyword>
<feature type="transmembrane region" description="Helical" evidence="10">
    <location>
        <begin position="265"/>
        <end position="282"/>
    </location>
</feature>
<keyword evidence="9 10" id="KW-0472">Membrane</keyword>
<reference evidence="12 13" key="1">
    <citation type="submission" date="2018-11" db="EMBL/GenBank/DDBJ databases">
        <title>Genome sequence of Apiotrichum porosum DSM 27194.</title>
        <authorList>
            <person name="Aliyu H."/>
            <person name="Gorte O."/>
            <person name="Ochsenreither K."/>
        </authorList>
    </citation>
    <scope>NUCLEOTIDE SEQUENCE [LARGE SCALE GENOMIC DNA]</scope>
    <source>
        <strain evidence="12 13">DSM 27194</strain>
    </source>
</reference>
<evidence type="ECO:0000256" key="1">
    <source>
        <dbReference type="ARBA" id="ARBA00004477"/>
    </source>
</evidence>
<evidence type="ECO:0000256" key="10">
    <source>
        <dbReference type="SAM" id="Phobius"/>
    </source>
</evidence>
<dbReference type="STRING" id="105984.A0A427Y661"/>
<dbReference type="InterPro" id="IPR029071">
    <property type="entry name" value="Ubiquitin-like_domsf"/>
</dbReference>
<dbReference type="AlphaFoldDB" id="A0A427Y661"/>
<keyword evidence="5" id="KW-0521">NADP</keyword>
<evidence type="ECO:0000256" key="8">
    <source>
        <dbReference type="ARBA" id="ARBA00023098"/>
    </source>
</evidence>
<dbReference type="GO" id="GO:0042761">
    <property type="term" value="P:very long-chain fatty acid biosynthetic process"/>
    <property type="evidence" value="ECO:0007669"/>
    <property type="project" value="TreeGrafter"/>
</dbReference>
<dbReference type="InterPro" id="IPR001104">
    <property type="entry name" value="3-oxo-5_a-steroid_4-DH_C"/>
</dbReference>
<dbReference type="Gene3D" id="3.10.20.90">
    <property type="entry name" value="Phosphatidylinositol 3-kinase Catalytic Subunit, Chain A, domain 1"/>
    <property type="match status" value="1"/>
</dbReference>
<evidence type="ECO:0000256" key="3">
    <source>
        <dbReference type="ARBA" id="ARBA00022516"/>
    </source>
</evidence>
<feature type="domain" description="3-oxo-5-alpha-steroid 4-dehydrogenase C-terminal" evidence="11">
    <location>
        <begin position="154"/>
        <end position="307"/>
    </location>
</feature>
<dbReference type="GO" id="GO:0005789">
    <property type="term" value="C:endoplasmic reticulum membrane"/>
    <property type="evidence" value="ECO:0007669"/>
    <property type="project" value="UniProtKB-SubCell"/>
</dbReference>
<sequence>MVAVTVSGKGLAPIPLDFPGKSLDNVSIQDIKDGVAKRFPYLEPNRQRLTLPNGKEKPTPLTDEKKTLADYGVAANTTIRLKDLGFQVGYRWLYVWEYAGPIILNPLFLVLSQRIWGAYEPSALQYTVRNLLVGHFIKRELESIFVHSFSRPSVPITFVFRNCAYYWGITGLLIGATLYRPAYGAEALKDSILNSPKWIGFWTAFVIINELLNLNTHLHQASIRTPPGTPRKYPTGFGFQWIVCANYFFETMGVLGLVIVTGGDIGTVVYLSIASYFMATWAKGKYRRYKKEQDPKVFPGRRWVVYPPFL</sequence>
<keyword evidence="3" id="KW-0444">Lipid biosynthesis</keyword>
<evidence type="ECO:0000256" key="7">
    <source>
        <dbReference type="ARBA" id="ARBA00023002"/>
    </source>
</evidence>
<evidence type="ECO:0000256" key="5">
    <source>
        <dbReference type="ARBA" id="ARBA00022857"/>
    </source>
</evidence>
<dbReference type="RefSeq" id="XP_028479329.1">
    <property type="nucleotide sequence ID" value="XM_028620357.1"/>
</dbReference>
<evidence type="ECO:0000256" key="4">
    <source>
        <dbReference type="ARBA" id="ARBA00022692"/>
    </source>
</evidence>
<keyword evidence="8" id="KW-0443">Lipid metabolism</keyword>
<feature type="transmembrane region" description="Helical" evidence="10">
    <location>
        <begin position="239"/>
        <end position="259"/>
    </location>
</feature>
<dbReference type="GeneID" id="39589355"/>
<comment type="subcellular location">
    <subcellularLocation>
        <location evidence="1">Endoplasmic reticulum membrane</location>
        <topology evidence="1">Multi-pass membrane protein</topology>
    </subcellularLocation>
</comment>
<accession>A0A427Y661</accession>
<feature type="transmembrane region" description="Helical" evidence="10">
    <location>
        <begin position="199"/>
        <end position="218"/>
    </location>
</feature>
<evidence type="ECO:0000256" key="2">
    <source>
        <dbReference type="ARBA" id="ARBA00007742"/>
    </source>
</evidence>
<dbReference type="Pfam" id="PF02544">
    <property type="entry name" value="Steroid_dh"/>
    <property type="match status" value="1"/>
</dbReference>
<comment type="caution">
    <text evidence="12">The sequence shown here is derived from an EMBL/GenBank/DDBJ whole genome shotgun (WGS) entry which is preliminary data.</text>
</comment>